<reference evidence="3 4" key="1">
    <citation type="journal article" date="2013" name="Mar. Genomics">
        <title>Expression of sulfatases in Rhodopirellula baltica and the diversity of sulfatases in the genus Rhodopirellula.</title>
        <authorList>
            <person name="Wegner C.E."/>
            <person name="Richter-Heitmann T."/>
            <person name="Klindworth A."/>
            <person name="Klockow C."/>
            <person name="Richter M."/>
            <person name="Achstetter T."/>
            <person name="Glockner F.O."/>
            <person name="Harder J."/>
        </authorList>
    </citation>
    <scope>NUCLEOTIDE SEQUENCE [LARGE SCALE GENOMIC DNA]</scope>
    <source>
        <strain evidence="3 4">WH47</strain>
    </source>
</reference>
<name>F2AW54_RHOBT</name>
<feature type="transmembrane region" description="Helical" evidence="2">
    <location>
        <begin position="54"/>
        <end position="74"/>
    </location>
</feature>
<dbReference type="Proteomes" id="UP000006222">
    <property type="component" value="Unassembled WGS sequence"/>
</dbReference>
<protein>
    <submittedName>
        <fullName evidence="3">Uncharacterized protein</fullName>
    </submittedName>
</protein>
<keyword evidence="2" id="KW-1133">Transmembrane helix</keyword>
<organism evidence="3 4">
    <name type="scientific">Rhodopirellula baltica WH47</name>
    <dbReference type="NCBI Taxonomy" id="991778"/>
    <lineage>
        <taxon>Bacteria</taxon>
        <taxon>Pseudomonadati</taxon>
        <taxon>Planctomycetota</taxon>
        <taxon>Planctomycetia</taxon>
        <taxon>Pirellulales</taxon>
        <taxon>Pirellulaceae</taxon>
        <taxon>Rhodopirellula</taxon>
    </lineage>
</organism>
<feature type="region of interest" description="Disordered" evidence="1">
    <location>
        <begin position="105"/>
        <end position="125"/>
    </location>
</feature>
<keyword evidence="2" id="KW-0472">Membrane</keyword>
<sequence>MRAWIVGSVFATVSAFAPLHSGVHLLGQEFGLFPVLYGVFDIEINGNPVSNRSFMWSSLLAGGVLVGIALACILRAHRNHNHNTSVRAAGSETIGEAAKSKQAVRNAMVKGHSTTSASGPDAGAR</sequence>
<accession>F2AW54</accession>
<comment type="caution">
    <text evidence="3">The sequence shown here is derived from an EMBL/GenBank/DDBJ whole genome shotgun (WGS) entry which is preliminary data.</text>
</comment>
<dbReference type="EMBL" id="AFAR01000196">
    <property type="protein sequence ID" value="EGF26106.1"/>
    <property type="molecule type" value="Genomic_DNA"/>
</dbReference>
<gene>
    <name evidence="3" type="ORF">RBWH47_01627</name>
</gene>
<evidence type="ECO:0000256" key="2">
    <source>
        <dbReference type="SAM" id="Phobius"/>
    </source>
</evidence>
<proteinExistence type="predicted"/>
<keyword evidence="2" id="KW-0812">Transmembrane</keyword>
<dbReference type="AlphaFoldDB" id="F2AW54"/>
<evidence type="ECO:0000313" key="4">
    <source>
        <dbReference type="Proteomes" id="UP000006222"/>
    </source>
</evidence>
<evidence type="ECO:0000313" key="3">
    <source>
        <dbReference type="EMBL" id="EGF26106.1"/>
    </source>
</evidence>
<evidence type="ECO:0000256" key="1">
    <source>
        <dbReference type="SAM" id="MobiDB-lite"/>
    </source>
</evidence>
<dbReference type="PATRIC" id="fig|991778.3.peg.4198"/>